<dbReference type="SMART" id="SM00134">
    <property type="entry name" value="LU"/>
    <property type="match status" value="2"/>
</dbReference>
<evidence type="ECO:0000313" key="5">
    <source>
        <dbReference type="Proteomes" id="UP000221080"/>
    </source>
</evidence>
<reference evidence="5" key="1">
    <citation type="journal article" date="2016" name="Nat. Commun.">
        <title>The channel catfish genome sequence provides insights into the evolution of scale formation in teleosts.</title>
        <authorList>
            <person name="Liu Z."/>
            <person name="Liu S."/>
            <person name="Yao J."/>
            <person name="Bao L."/>
            <person name="Zhang J."/>
            <person name="Li Y."/>
            <person name="Jiang C."/>
            <person name="Sun L."/>
            <person name="Wang R."/>
            <person name="Zhang Y."/>
            <person name="Zhou T."/>
            <person name="Zeng Q."/>
            <person name="Fu Q."/>
            <person name="Gao S."/>
            <person name="Li N."/>
            <person name="Koren S."/>
            <person name="Jiang Y."/>
            <person name="Zimin A."/>
            <person name="Xu P."/>
            <person name="Phillippy A.M."/>
            <person name="Geng X."/>
            <person name="Song L."/>
            <person name="Sun F."/>
            <person name="Li C."/>
            <person name="Wang X."/>
            <person name="Chen A."/>
            <person name="Jin Y."/>
            <person name="Yuan Z."/>
            <person name="Yang Y."/>
            <person name="Tan S."/>
            <person name="Peatman E."/>
            <person name="Lu J."/>
            <person name="Qin Z."/>
            <person name="Dunham R."/>
            <person name="Li Z."/>
            <person name="Sonstegard T."/>
            <person name="Feng J."/>
            <person name="Danzmann R.G."/>
            <person name="Schroeder S."/>
            <person name="Scheffler B."/>
            <person name="Duke M.V."/>
            <person name="Ballard L."/>
            <person name="Kucuktas H."/>
            <person name="Kaltenboeck L."/>
            <person name="Liu H."/>
            <person name="Armbruster J."/>
            <person name="Xie Y."/>
            <person name="Kirby M.L."/>
            <person name="Tian Y."/>
            <person name="Flanagan M.E."/>
            <person name="Mu W."/>
            <person name="Waldbieser G.C."/>
        </authorList>
    </citation>
    <scope>NUCLEOTIDE SEQUENCE [LARGE SCALE GENOMIC DNA]</scope>
    <source>
        <strain evidence="5">SDA103</strain>
    </source>
</reference>
<accession>A0A2D0SJ48</accession>
<feature type="domain" description="UPAR/Ly6" evidence="4">
    <location>
        <begin position="23"/>
        <end position="112"/>
    </location>
</feature>
<dbReference type="Gene3D" id="2.10.60.10">
    <property type="entry name" value="CD59"/>
    <property type="match status" value="2"/>
</dbReference>
<dbReference type="GeneID" id="108276002"/>
<dbReference type="Proteomes" id="UP000221080">
    <property type="component" value="Chromosome 15"/>
</dbReference>
<comment type="subcellular location">
    <subcellularLocation>
        <location evidence="1">Secreted</location>
    </subcellularLocation>
</comment>
<dbReference type="InterPro" id="IPR016054">
    <property type="entry name" value="LY6_UPA_recep-like"/>
</dbReference>
<organism evidence="5 6">
    <name type="scientific">Ictalurus punctatus</name>
    <name type="common">Channel catfish</name>
    <name type="synonym">Silurus punctatus</name>
    <dbReference type="NCBI Taxonomy" id="7998"/>
    <lineage>
        <taxon>Eukaryota</taxon>
        <taxon>Metazoa</taxon>
        <taxon>Chordata</taxon>
        <taxon>Craniata</taxon>
        <taxon>Vertebrata</taxon>
        <taxon>Euteleostomi</taxon>
        <taxon>Actinopterygii</taxon>
        <taxon>Neopterygii</taxon>
        <taxon>Teleostei</taxon>
        <taxon>Ostariophysi</taxon>
        <taxon>Siluriformes</taxon>
        <taxon>Ictaluridae</taxon>
        <taxon>Ictalurus</taxon>
    </lineage>
</organism>
<dbReference type="STRING" id="7998.ENSIPUP00000005882"/>
<feature type="domain" description="UPAR/Ly6" evidence="4">
    <location>
        <begin position="114"/>
        <end position="192"/>
    </location>
</feature>
<gene>
    <name evidence="6" type="primary">LOC108276002</name>
</gene>
<protein>
    <submittedName>
        <fullName evidence="6">Urokinase plasminogen activator surface receptor</fullName>
    </submittedName>
</protein>
<dbReference type="PANTHER" id="PTHR20914:SF9">
    <property type="entry name" value="COILED, ISOFORM A"/>
    <property type="match status" value="1"/>
</dbReference>
<keyword evidence="2" id="KW-0964">Secreted</keyword>
<evidence type="ECO:0000256" key="1">
    <source>
        <dbReference type="ARBA" id="ARBA00004613"/>
    </source>
</evidence>
<feature type="signal peptide" evidence="3">
    <location>
        <begin position="1"/>
        <end position="20"/>
    </location>
</feature>
<name>A0A2D0SJ48_ICTPU</name>
<evidence type="ECO:0000256" key="2">
    <source>
        <dbReference type="ARBA" id="ARBA00022525"/>
    </source>
</evidence>
<feature type="chain" id="PRO_5012587470" evidence="3">
    <location>
        <begin position="21"/>
        <end position="207"/>
    </location>
</feature>
<sequence length="207" mass="22337">MKFLAITLLLICMFFSEVLSMVCQYSVCLSGSGQCKSTEINCPNQCVSITSIKYTDGKSSTKVVKTCGTKELCSIGSVNLGDMKVTHNAKCCSTTLCNTETLADVPKLRANGKMCYSCTGNDCSQTVDCEGNEYQCISQTVYQLGKTVTMKGCADKSACNNSAILNLQGMNTMDNHCCQGNLCNGVQSVTLSFLLVFFSLLSSILFY</sequence>
<dbReference type="AlphaFoldDB" id="A0A2D0SJ48"/>
<proteinExistence type="predicted"/>
<evidence type="ECO:0000256" key="3">
    <source>
        <dbReference type="SAM" id="SignalP"/>
    </source>
</evidence>
<keyword evidence="6" id="KW-0675">Receptor</keyword>
<dbReference type="Pfam" id="PF00021">
    <property type="entry name" value="UPAR_LY6"/>
    <property type="match status" value="2"/>
</dbReference>
<dbReference type="PANTHER" id="PTHR20914">
    <property type="entry name" value="LY6/PLAUR DOMAIN-CONTAINING PROTEIN 8"/>
    <property type="match status" value="1"/>
</dbReference>
<dbReference type="InterPro" id="IPR050918">
    <property type="entry name" value="CNF-like_PLA2_Inhibitor"/>
</dbReference>
<dbReference type="InterPro" id="IPR045860">
    <property type="entry name" value="Snake_toxin-like_sf"/>
</dbReference>
<evidence type="ECO:0000259" key="4">
    <source>
        <dbReference type="SMART" id="SM00134"/>
    </source>
</evidence>
<evidence type="ECO:0000313" key="6">
    <source>
        <dbReference type="RefSeq" id="XP_017342728.1"/>
    </source>
</evidence>
<keyword evidence="3" id="KW-0732">Signal</keyword>
<keyword evidence="5" id="KW-1185">Reference proteome</keyword>
<dbReference type="SUPFAM" id="SSF57302">
    <property type="entry name" value="Snake toxin-like"/>
    <property type="match status" value="2"/>
</dbReference>
<dbReference type="OMA" id="ISGEIRC"/>
<dbReference type="OrthoDB" id="5945173at2759"/>
<dbReference type="RefSeq" id="XP_017342728.1">
    <property type="nucleotide sequence ID" value="XM_017487239.3"/>
</dbReference>
<dbReference type="GO" id="GO:0005576">
    <property type="term" value="C:extracellular region"/>
    <property type="evidence" value="ECO:0007669"/>
    <property type="project" value="UniProtKB-SubCell"/>
</dbReference>
<reference evidence="6" key="2">
    <citation type="submission" date="2025-08" db="UniProtKB">
        <authorList>
            <consortium name="RefSeq"/>
        </authorList>
    </citation>
    <scope>IDENTIFICATION</scope>
    <source>
        <tissue evidence="6">Blood</tissue>
    </source>
</reference>
<dbReference type="KEGG" id="ipu:108276002"/>